<dbReference type="HOGENOM" id="CLU_084472_0_0_9"/>
<dbReference type="Proteomes" id="UP000005798">
    <property type="component" value="Unassembled WGS sequence"/>
</dbReference>
<reference evidence="4" key="2">
    <citation type="submission" date="2014-06" db="EMBL/GenBank/DDBJ databases">
        <title>Draft genome sequence of Clostridium ramosum(DSM 1402).</title>
        <authorList>
            <person name="Sudarsanam P."/>
            <person name="Ley R."/>
            <person name="Guruge J."/>
            <person name="Turnbaugh P.J."/>
            <person name="Mahowald M."/>
            <person name="Liep D."/>
            <person name="Gordon J."/>
        </authorList>
    </citation>
    <scope>NUCLEOTIDE SEQUENCE</scope>
    <source>
        <strain evidence="4">DSM 1402</strain>
    </source>
</reference>
<proteinExistence type="inferred from homology"/>
<dbReference type="InterPro" id="IPR037185">
    <property type="entry name" value="EmrE-like"/>
</dbReference>
<evidence type="ECO:0000313" key="4">
    <source>
        <dbReference type="EMBL" id="EDS19242.1"/>
    </source>
</evidence>
<dbReference type="eggNOG" id="COG2510">
    <property type="taxonomic scope" value="Bacteria"/>
</dbReference>
<name>B0N470_9FIRM</name>
<dbReference type="Gene3D" id="1.10.3730.20">
    <property type="match status" value="2"/>
</dbReference>
<keyword evidence="2" id="KW-0472">Membrane</keyword>
<evidence type="ECO:0000256" key="2">
    <source>
        <dbReference type="SAM" id="Phobius"/>
    </source>
</evidence>
<dbReference type="GO" id="GO:0016020">
    <property type="term" value="C:membrane"/>
    <property type="evidence" value="ECO:0007669"/>
    <property type="project" value="InterPro"/>
</dbReference>
<feature type="transmembrane region" description="Helical" evidence="2">
    <location>
        <begin position="47"/>
        <end position="69"/>
    </location>
</feature>
<dbReference type="Pfam" id="PF00892">
    <property type="entry name" value="EamA"/>
    <property type="match status" value="2"/>
</dbReference>
<feature type="transmembrane region" description="Helical" evidence="2">
    <location>
        <begin position="81"/>
        <end position="103"/>
    </location>
</feature>
<feature type="transmembrane region" description="Helical" evidence="2">
    <location>
        <begin position="230"/>
        <end position="250"/>
    </location>
</feature>
<evidence type="ECO:0000256" key="1">
    <source>
        <dbReference type="ARBA" id="ARBA00007362"/>
    </source>
</evidence>
<accession>B0N470</accession>
<sequence>MLIAVKYKYNKYRGKLRVWIGLACLSALFAGVTAVLAKIGLKNVDSSLATALRTIIVLIFSWIMVLFAGTQEQLKYIDSNTVLVLCFSGIATGLSWLCYFKALQLGDVNKVTPIDKSSTILTMLLAFIFFDEKITMLKIISMIIMSLGTYMMIEKKQVVNKVTNNHWLLFALASALFASLTAIIAKIAMLNIDSNLGTFIRTAVVLIMAWGIVFYQRSYHTIKEITKKNWLFLFSSGITTGLSWICYYKALQLGEASIVVPIDKLSIIVTIIFSYFVLKESLSKKAVAGLILIVAGTMLLLI</sequence>
<reference evidence="4" key="1">
    <citation type="submission" date="2007-11" db="EMBL/GenBank/DDBJ databases">
        <authorList>
            <person name="Fulton L."/>
            <person name="Clifton S."/>
            <person name="Fulton B."/>
            <person name="Xu J."/>
            <person name="Minx P."/>
            <person name="Pepin K.H."/>
            <person name="Johnson M."/>
            <person name="Thiruvilangam P."/>
            <person name="Bhonagiri V."/>
            <person name="Nash W.E."/>
            <person name="Mardis E.R."/>
            <person name="Wilson R.K."/>
        </authorList>
    </citation>
    <scope>NUCLEOTIDE SEQUENCE [LARGE SCALE GENOMIC DNA]</scope>
    <source>
        <strain evidence="4">DSM 1402</strain>
    </source>
</reference>
<feature type="transmembrane region" description="Helical" evidence="2">
    <location>
        <begin position="256"/>
        <end position="278"/>
    </location>
</feature>
<dbReference type="EMBL" id="ABFX02000004">
    <property type="protein sequence ID" value="EDS19242.1"/>
    <property type="molecule type" value="Genomic_DNA"/>
</dbReference>
<feature type="transmembrane region" description="Helical" evidence="2">
    <location>
        <begin position="123"/>
        <end position="147"/>
    </location>
</feature>
<protein>
    <submittedName>
        <fullName evidence="4">Membrane protein</fullName>
    </submittedName>
</protein>
<organism evidence="4 5">
    <name type="scientific">Thomasclavelia ramosa DSM 1402</name>
    <dbReference type="NCBI Taxonomy" id="445974"/>
    <lineage>
        <taxon>Bacteria</taxon>
        <taxon>Bacillati</taxon>
        <taxon>Bacillota</taxon>
        <taxon>Erysipelotrichia</taxon>
        <taxon>Erysipelotrichales</taxon>
        <taxon>Coprobacillaceae</taxon>
        <taxon>Thomasclavelia</taxon>
    </lineage>
</organism>
<evidence type="ECO:0000313" key="5">
    <source>
        <dbReference type="Proteomes" id="UP000005798"/>
    </source>
</evidence>
<dbReference type="AlphaFoldDB" id="B0N470"/>
<keyword evidence="2" id="KW-1133">Transmembrane helix</keyword>
<keyword evidence="5" id="KW-1185">Reference proteome</keyword>
<dbReference type="PANTHER" id="PTHR22911:SF137">
    <property type="entry name" value="SOLUTE CARRIER FAMILY 35 MEMBER G2-RELATED"/>
    <property type="match status" value="1"/>
</dbReference>
<feature type="domain" description="EamA" evidence="3">
    <location>
        <begin position="19"/>
        <end position="152"/>
    </location>
</feature>
<feature type="domain" description="EamA" evidence="3">
    <location>
        <begin position="167"/>
        <end position="301"/>
    </location>
</feature>
<dbReference type="PANTHER" id="PTHR22911">
    <property type="entry name" value="ACYL-MALONYL CONDENSING ENZYME-RELATED"/>
    <property type="match status" value="1"/>
</dbReference>
<keyword evidence="2" id="KW-0812">Transmembrane</keyword>
<dbReference type="InterPro" id="IPR000620">
    <property type="entry name" value="EamA_dom"/>
</dbReference>
<comment type="similarity">
    <text evidence="1">Belongs to the EamA transporter family.</text>
</comment>
<comment type="caution">
    <text evidence="4">The sequence shown here is derived from an EMBL/GenBank/DDBJ whole genome shotgun (WGS) entry which is preliminary data.</text>
</comment>
<feature type="transmembrane region" description="Helical" evidence="2">
    <location>
        <begin position="198"/>
        <end position="218"/>
    </location>
</feature>
<gene>
    <name evidence="4" type="ORF">CLORAM_01239</name>
</gene>
<dbReference type="SUPFAM" id="SSF103481">
    <property type="entry name" value="Multidrug resistance efflux transporter EmrE"/>
    <property type="match status" value="2"/>
</dbReference>
<feature type="transmembrane region" description="Helical" evidence="2">
    <location>
        <begin position="167"/>
        <end position="192"/>
    </location>
</feature>
<evidence type="ECO:0000259" key="3">
    <source>
        <dbReference type="Pfam" id="PF00892"/>
    </source>
</evidence>